<name>A0A426X0A8_ENSVE</name>
<feature type="compositionally biased region" description="Acidic residues" evidence="1">
    <location>
        <begin position="1"/>
        <end position="10"/>
    </location>
</feature>
<dbReference type="InterPro" id="IPR012438">
    <property type="entry name" value="DUF1639"/>
</dbReference>
<sequence length="255" mass="28712">MVIASGEEEDRLAVTLEPREEEHCVASSRPPKQPPRLSRSRLHNFTFPTGSWGSHRILRCCNLPPVDASRSVNPAAVRRPPSPPEISTSPPKRSTGFKGSKDGKGGGWEESEPEISTSAAVVAAEAAGATRPWNLRTRRAACNAPSENGQYQYPISAFRSSSPLAAEKRCPMTEMVKGTSDGSEKRERRKFSISLSREEIDHDFLVLKGTKPPRRPKKRPRIVQRRLDVRHMQKEDLFLWFWFDFLLLAIDRTLL</sequence>
<evidence type="ECO:0008006" key="4">
    <source>
        <dbReference type="Google" id="ProtNLM"/>
    </source>
</evidence>
<dbReference type="PANTHER" id="PTHR33130:SF43">
    <property type="entry name" value="OS01G0688600 PROTEIN"/>
    <property type="match status" value="1"/>
</dbReference>
<reference evidence="2 3" key="1">
    <citation type="journal article" date="2014" name="Agronomy (Basel)">
        <title>A Draft Genome Sequence for Ensete ventricosum, the Drought-Tolerant Tree Against Hunger.</title>
        <authorList>
            <person name="Harrison J."/>
            <person name="Moore K.A."/>
            <person name="Paszkiewicz K."/>
            <person name="Jones T."/>
            <person name="Grant M."/>
            <person name="Ambacheew D."/>
            <person name="Muzemil S."/>
            <person name="Studholme D.J."/>
        </authorList>
    </citation>
    <scope>NUCLEOTIDE SEQUENCE [LARGE SCALE GENOMIC DNA]</scope>
</reference>
<evidence type="ECO:0000313" key="3">
    <source>
        <dbReference type="Proteomes" id="UP000287651"/>
    </source>
</evidence>
<organism evidence="2 3">
    <name type="scientific">Ensete ventricosum</name>
    <name type="common">Abyssinian banana</name>
    <name type="synonym">Musa ensete</name>
    <dbReference type="NCBI Taxonomy" id="4639"/>
    <lineage>
        <taxon>Eukaryota</taxon>
        <taxon>Viridiplantae</taxon>
        <taxon>Streptophyta</taxon>
        <taxon>Embryophyta</taxon>
        <taxon>Tracheophyta</taxon>
        <taxon>Spermatophyta</taxon>
        <taxon>Magnoliopsida</taxon>
        <taxon>Liliopsida</taxon>
        <taxon>Zingiberales</taxon>
        <taxon>Musaceae</taxon>
        <taxon>Ensete</taxon>
    </lineage>
</organism>
<dbReference type="EMBL" id="AMZH03030410">
    <property type="protein sequence ID" value="RRT32898.1"/>
    <property type="molecule type" value="Genomic_DNA"/>
</dbReference>
<evidence type="ECO:0000313" key="2">
    <source>
        <dbReference type="EMBL" id="RRT32898.1"/>
    </source>
</evidence>
<protein>
    <recommendedName>
        <fullName evidence="4">DUF1639 domain-containing protein</fullName>
    </recommendedName>
</protein>
<dbReference type="Proteomes" id="UP000287651">
    <property type="component" value="Unassembled WGS sequence"/>
</dbReference>
<feature type="region of interest" description="Disordered" evidence="1">
    <location>
        <begin position="1"/>
        <end position="42"/>
    </location>
</feature>
<comment type="caution">
    <text evidence="2">The sequence shown here is derived from an EMBL/GenBank/DDBJ whole genome shotgun (WGS) entry which is preliminary data.</text>
</comment>
<gene>
    <name evidence="2" type="ORF">B296_00053169</name>
</gene>
<accession>A0A426X0A8</accession>
<feature type="compositionally biased region" description="Low complexity" evidence="1">
    <location>
        <begin position="85"/>
        <end position="98"/>
    </location>
</feature>
<dbReference type="AlphaFoldDB" id="A0A426X0A8"/>
<dbReference type="PANTHER" id="PTHR33130">
    <property type="entry name" value="PUTATIVE (DUF1639)-RELATED"/>
    <property type="match status" value="1"/>
</dbReference>
<evidence type="ECO:0000256" key="1">
    <source>
        <dbReference type="SAM" id="MobiDB-lite"/>
    </source>
</evidence>
<dbReference type="Pfam" id="PF07797">
    <property type="entry name" value="DUF1639"/>
    <property type="match status" value="1"/>
</dbReference>
<feature type="region of interest" description="Disordered" evidence="1">
    <location>
        <begin position="70"/>
        <end position="117"/>
    </location>
</feature>
<proteinExistence type="predicted"/>